<protein>
    <submittedName>
        <fullName evidence="1">Uncharacterized protein</fullName>
    </submittedName>
</protein>
<reference evidence="1 2" key="1">
    <citation type="submission" date="2013-11" db="EMBL/GenBank/DDBJ databases">
        <title>Genome sequencing of Stegodyphus mimosarum.</title>
        <authorList>
            <person name="Bechsgaard J."/>
        </authorList>
    </citation>
    <scope>NUCLEOTIDE SEQUENCE [LARGE SCALE GENOMIC DNA]</scope>
</reference>
<organism evidence="1 2">
    <name type="scientific">Stegodyphus mimosarum</name>
    <name type="common">African social velvet spider</name>
    <dbReference type="NCBI Taxonomy" id="407821"/>
    <lineage>
        <taxon>Eukaryota</taxon>
        <taxon>Metazoa</taxon>
        <taxon>Ecdysozoa</taxon>
        <taxon>Arthropoda</taxon>
        <taxon>Chelicerata</taxon>
        <taxon>Arachnida</taxon>
        <taxon>Araneae</taxon>
        <taxon>Araneomorphae</taxon>
        <taxon>Entelegynae</taxon>
        <taxon>Eresoidea</taxon>
        <taxon>Eresidae</taxon>
        <taxon>Stegodyphus</taxon>
    </lineage>
</organism>
<dbReference type="EMBL" id="KK121836">
    <property type="protein sequence ID" value="KFM81319.1"/>
    <property type="molecule type" value="Genomic_DNA"/>
</dbReference>
<gene>
    <name evidence="1" type="ORF">X975_00326</name>
</gene>
<feature type="non-terminal residue" evidence="1">
    <location>
        <position position="50"/>
    </location>
</feature>
<sequence length="50" mass="6121">VNRQFAYKSIKHTLKDENLVNSVTYIYIHHNMLNKKKITYILVWHNNYTL</sequence>
<evidence type="ECO:0000313" key="1">
    <source>
        <dbReference type="EMBL" id="KFM81319.1"/>
    </source>
</evidence>
<evidence type="ECO:0000313" key="2">
    <source>
        <dbReference type="Proteomes" id="UP000054359"/>
    </source>
</evidence>
<proteinExistence type="predicted"/>
<feature type="non-terminal residue" evidence="1">
    <location>
        <position position="1"/>
    </location>
</feature>
<keyword evidence="2" id="KW-1185">Reference proteome</keyword>
<accession>A0A087UVD0</accession>
<dbReference type="AlphaFoldDB" id="A0A087UVD0"/>
<name>A0A087UVD0_STEMI</name>
<dbReference type="Proteomes" id="UP000054359">
    <property type="component" value="Unassembled WGS sequence"/>
</dbReference>